<evidence type="ECO:0000313" key="2">
    <source>
        <dbReference type="Proteomes" id="UP000252085"/>
    </source>
</evidence>
<evidence type="ECO:0000313" key="1">
    <source>
        <dbReference type="EMBL" id="RCJ38189.1"/>
    </source>
</evidence>
<accession>A0A367RQ89</accession>
<proteinExistence type="predicted"/>
<reference evidence="2" key="1">
    <citation type="submission" date="2016-04" db="EMBL/GenBank/DDBJ databases">
        <authorList>
            <person name="Tabuchi Yagui T.R."/>
        </authorList>
    </citation>
    <scope>NUCLEOTIDE SEQUENCE [LARGE SCALE GENOMIC DNA]</scope>
</reference>
<organism evidence="1 2">
    <name type="scientific">Nostoc punctiforme NIES-2108</name>
    <dbReference type="NCBI Taxonomy" id="1356359"/>
    <lineage>
        <taxon>Bacteria</taxon>
        <taxon>Bacillati</taxon>
        <taxon>Cyanobacteriota</taxon>
        <taxon>Cyanophyceae</taxon>
        <taxon>Nostocales</taxon>
        <taxon>Nostocaceae</taxon>
        <taxon>Nostoc</taxon>
    </lineage>
</organism>
<dbReference type="EMBL" id="LXQE01000125">
    <property type="protein sequence ID" value="RCJ38189.1"/>
    <property type="molecule type" value="Genomic_DNA"/>
</dbReference>
<name>A0A367RQ89_NOSPU</name>
<sequence>MPYSQFTTISKVKEAFGLKTQEGGRFIPAIEPIEASATLTAYLEESLSLVSSASEKARSEGIIYPVLLEVRRILNRQISLFSGEDFTVDEAVGLNGMCDFLLSRSPEVLEIEAPAIVIVEAKKADLRTGFGQCIAEMVAAQRFNAAKNRPVAVIYGSISSGTQWRFLKLEDNLVTIDLTDYPLPPVEQILGFLVWMVQNSVGIALQHDMTSQANL</sequence>
<dbReference type="AlphaFoldDB" id="A0A367RQ89"/>
<dbReference type="Proteomes" id="UP000252085">
    <property type="component" value="Unassembled WGS sequence"/>
</dbReference>
<comment type="caution">
    <text evidence="1">The sequence shown here is derived from an EMBL/GenBank/DDBJ whole genome shotgun (WGS) entry which is preliminary data.</text>
</comment>
<gene>
    <name evidence="1" type="ORF">A6769_10630</name>
</gene>
<protein>
    <submittedName>
        <fullName evidence="1">Uncharacterized protein</fullName>
    </submittedName>
</protein>